<dbReference type="EMBL" id="JAWZYT010000164">
    <property type="protein sequence ID" value="KAK4327197.1"/>
    <property type="molecule type" value="Genomic_DNA"/>
</dbReference>
<dbReference type="Proteomes" id="UP001292094">
    <property type="component" value="Unassembled WGS sequence"/>
</dbReference>
<evidence type="ECO:0000313" key="2">
    <source>
        <dbReference type="Proteomes" id="UP001292094"/>
    </source>
</evidence>
<proteinExistence type="predicted"/>
<keyword evidence="2" id="KW-1185">Reference proteome</keyword>
<dbReference type="AlphaFoldDB" id="A0AAE1UKH8"/>
<comment type="caution">
    <text evidence="1">The sequence shown here is derived from an EMBL/GenBank/DDBJ whole genome shotgun (WGS) entry which is preliminary data.</text>
</comment>
<reference evidence="1" key="1">
    <citation type="submission" date="2023-11" db="EMBL/GenBank/DDBJ databases">
        <title>Genome assemblies of two species of porcelain crab, Petrolisthes cinctipes and Petrolisthes manimaculis (Anomura: Porcellanidae).</title>
        <authorList>
            <person name="Angst P."/>
        </authorList>
    </citation>
    <scope>NUCLEOTIDE SEQUENCE</scope>
    <source>
        <strain evidence="1">PB745_02</strain>
        <tissue evidence="1">Gill</tissue>
    </source>
</reference>
<gene>
    <name evidence="1" type="ORF">Pmani_002314</name>
</gene>
<accession>A0AAE1UKH8</accession>
<organism evidence="1 2">
    <name type="scientific">Petrolisthes manimaculis</name>
    <dbReference type="NCBI Taxonomy" id="1843537"/>
    <lineage>
        <taxon>Eukaryota</taxon>
        <taxon>Metazoa</taxon>
        <taxon>Ecdysozoa</taxon>
        <taxon>Arthropoda</taxon>
        <taxon>Crustacea</taxon>
        <taxon>Multicrustacea</taxon>
        <taxon>Malacostraca</taxon>
        <taxon>Eumalacostraca</taxon>
        <taxon>Eucarida</taxon>
        <taxon>Decapoda</taxon>
        <taxon>Pleocyemata</taxon>
        <taxon>Anomura</taxon>
        <taxon>Galatheoidea</taxon>
        <taxon>Porcellanidae</taxon>
        <taxon>Petrolisthes</taxon>
    </lineage>
</organism>
<evidence type="ECO:0000313" key="1">
    <source>
        <dbReference type="EMBL" id="KAK4327197.1"/>
    </source>
</evidence>
<sequence length="121" mass="13178">METDAEKSQLGSLAHCLGQVKEEDIFSPNLPEKLGQSAQDSSTKLATLLPNGNIDAIIWRVSTSTLLVHIAFYITTTFPTAAHMFTKPSPAPGQSFDKEDVWRTLWSSLAALKNSSILGMN</sequence>
<protein>
    <submittedName>
        <fullName evidence="1">Uncharacterized protein</fullName>
    </submittedName>
</protein>
<name>A0AAE1UKH8_9EUCA</name>